<evidence type="ECO:0000313" key="1">
    <source>
        <dbReference type="EMBL" id="PQP97626.1"/>
    </source>
</evidence>
<dbReference type="AlphaFoldDB" id="A0A314XXS2"/>
<evidence type="ECO:0000313" key="2">
    <source>
        <dbReference type="Proteomes" id="UP000250321"/>
    </source>
</evidence>
<keyword evidence="2" id="KW-1185">Reference proteome</keyword>
<protein>
    <submittedName>
        <fullName evidence="1">Uncharacterized protein</fullName>
    </submittedName>
</protein>
<proteinExistence type="predicted"/>
<gene>
    <name evidence="1" type="ORF">Pyn_18230</name>
</gene>
<name>A0A314XXS2_PRUYE</name>
<sequence length="97" mass="11405">MSTWSSRLRQPWRTRGSSCTHFRIIPYSPPDHPEACPKIVISLVVELFDAISEDEGWLNLMCFNHTYNFARYLVQYQTFLHTVLYNPNSSHQPALIY</sequence>
<organism evidence="1 2">
    <name type="scientific">Prunus yedoensis var. nudiflora</name>
    <dbReference type="NCBI Taxonomy" id="2094558"/>
    <lineage>
        <taxon>Eukaryota</taxon>
        <taxon>Viridiplantae</taxon>
        <taxon>Streptophyta</taxon>
        <taxon>Embryophyta</taxon>
        <taxon>Tracheophyta</taxon>
        <taxon>Spermatophyta</taxon>
        <taxon>Magnoliopsida</taxon>
        <taxon>eudicotyledons</taxon>
        <taxon>Gunneridae</taxon>
        <taxon>Pentapetalae</taxon>
        <taxon>rosids</taxon>
        <taxon>fabids</taxon>
        <taxon>Rosales</taxon>
        <taxon>Rosaceae</taxon>
        <taxon>Amygdaloideae</taxon>
        <taxon>Amygdaleae</taxon>
        <taxon>Prunus</taxon>
    </lineage>
</organism>
<dbReference type="Proteomes" id="UP000250321">
    <property type="component" value="Unassembled WGS sequence"/>
</dbReference>
<accession>A0A314XXS2</accession>
<dbReference type="OrthoDB" id="10584146at2759"/>
<reference evidence="1 2" key="1">
    <citation type="submission" date="2018-02" db="EMBL/GenBank/DDBJ databases">
        <title>Draft genome of wild Prunus yedoensis var. nudiflora.</title>
        <authorList>
            <person name="Baek S."/>
            <person name="Kim J.-H."/>
            <person name="Choi K."/>
            <person name="Kim G.-B."/>
            <person name="Cho A."/>
            <person name="Jang H."/>
            <person name="Shin C.-H."/>
            <person name="Yu H.-J."/>
            <person name="Mun J.-H."/>
        </authorList>
    </citation>
    <scope>NUCLEOTIDE SEQUENCE [LARGE SCALE GENOMIC DNA]</scope>
    <source>
        <strain evidence="2">cv. Jeju island</strain>
        <tissue evidence="1">Leaf</tissue>
    </source>
</reference>
<comment type="caution">
    <text evidence="1">The sequence shown here is derived from an EMBL/GenBank/DDBJ whole genome shotgun (WGS) entry which is preliminary data.</text>
</comment>
<dbReference type="EMBL" id="PJQY01001970">
    <property type="protein sequence ID" value="PQP97626.1"/>
    <property type="molecule type" value="Genomic_DNA"/>
</dbReference>